<name>A0ABX8WHN2_9HYPH</name>
<protein>
    <recommendedName>
        <fullName evidence="3">DUF3828 domain-containing protein</fullName>
    </recommendedName>
</protein>
<sequence length="157" mass="17094">MDWTLFGLLPMIFGGAPADSPRALLDAIYEPLQSGQQINLEDYYTDHLMDLVAYNLQVNVVDNSGAPIEPDAPGIVAFNPFLNGPESPVEALAVSEPVVQGDTAVALVSFERAGQPTILTVSMVHVEGWKVDDVASVGAGEKWLYSWLLQYDPYNQQ</sequence>
<accession>A0ABX8WHN2</accession>
<organism evidence="1 2">
    <name type="scientific">Devosia salina</name>
    <dbReference type="NCBI Taxonomy" id="2860336"/>
    <lineage>
        <taxon>Bacteria</taxon>
        <taxon>Pseudomonadati</taxon>
        <taxon>Pseudomonadota</taxon>
        <taxon>Alphaproteobacteria</taxon>
        <taxon>Hyphomicrobiales</taxon>
        <taxon>Devosiaceae</taxon>
        <taxon>Devosia</taxon>
    </lineage>
</organism>
<dbReference type="EMBL" id="CP080590">
    <property type="protein sequence ID" value="QYO77539.1"/>
    <property type="molecule type" value="Genomic_DNA"/>
</dbReference>
<evidence type="ECO:0000313" key="2">
    <source>
        <dbReference type="Proteomes" id="UP000825799"/>
    </source>
</evidence>
<dbReference type="RefSeq" id="WP_220305994.1">
    <property type="nucleotide sequence ID" value="NZ_CP080590.1"/>
</dbReference>
<reference evidence="1 2" key="1">
    <citation type="submission" date="2021-08" db="EMBL/GenBank/DDBJ databases">
        <title>Devosia salina sp. nov., isolated from the South China Sea sediment.</title>
        <authorList>
            <person name="Zhou Z."/>
        </authorList>
    </citation>
    <scope>NUCLEOTIDE SEQUENCE [LARGE SCALE GENOMIC DNA]</scope>
    <source>
        <strain evidence="1 2">SCS-3</strain>
    </source>
</reference>
<evidence type="ECO:0008006" key="3">
    <source>
        <dbReference type="Google" id="ProtNLM"/>
    </source>
</evidence>
<evidence type="ECO:0000313" key="1">
    <source>
        <dbReference type="EMBL" id="QYO77539.1"/>
    </source>
</evidence>
<dbReference type="Proteomes" id="UP000825799">
    <property type="component" value="Chromosome"/>
</dbReference>
<keyword evidence="2" id="KW-1185">Reference proteome</keyword>
<proteinExistence type="predicted"/>
<gene>
    <name evidence="1" type="ORF">K1X15_02895</name>
</gene>